<dbReference type="PaxDb" id="6239-K08D8.2"/>
<dbReference type="EMBL" id="BX284604">
    <property type="protein sequence ID" value="CAA97433.2"/>
    <property type="molecule type" value="Genomic_DNA"/>
</dbReference>
<dbReference type="AlphaFoldDB" id="Q21328"/>
<dbReference type="HOGENOM" id="CLU_2266141_0_0_1"/>
<feature type="transmembrane region" description="Helical" evidence="1">
    <location>
        <begin position="79"/>
        <end position="100"/>
    </location>
</feature>
<evidence type="ECO:0000256" key="1">
    <source>
        <dbReference type="SAM" id="Phobius"/>
    </source>
</evidence>
<name>Q21328_CAEEL</name>
<keyword evidence="1" id="KW-1133">Transmembrane helix</keyword>
<keyword evidence="3" id="KW-1185">Reference proteome</keyword>
<evidence type="ECO:0000313" key="2">
    <source>
        <dbReference type="EMBL" id="CAA97433.2"/>
    </source>
</evidence>
<dbReference type="WormBase" id="K08D8.2">
    <property type="protein sequence ID" value="CE49918"/>
    <property type="gene ID" value="WBGene00010656"/>
</dbReference>
<evidence type="ECO:0000313" key="4">
    <source>
        <dbReference type="WormBase" id="K08D8.2"/>
    </source>
</evidence>
<reference evidence="2 3" key="1">
    <citation type="journal article" date="1998" name="Science">
        <title>Genome sequence of the nematode C. elegans: a platform for investigating biology.</title>
        <authorList>
            <consortium name="The C. elegans sequencing consortium"/>
            <person name="Sulson J.E."/>
            <person name="Waterston R."/>
        </authorList>
    </citation>
    <scope>NUCLEOTIDE SEQUENCE [LARGE SCALE GENOMIC DNA]</scope>
    <source>
        <strain evidence="2 3">Bristol N2</strain>
    </source>
</reference>
<dbReference type="CTD" id="187143"/>
<dbReference type="Proteomes" id="UP000001940">
    <property type="component" value="Chromosome IV"/>
</dbReference>
<dbReference type="KEGG" id="cel:CELE_K08D8.2"/>
<accession>Q21328</accession>
<keyword evidence="1" id="KW-0472">Membrane</keyword>
<keyword evidence="1" id="KW-0812">Transmembrane</keyword>
<dbReference type="RefSeq" id="NP_502459.2">
    <property type="nucleotide sequence ID" value="NM_070058.2"/>
</dbReference>
<proteinExistence type="predicted"/>
<dbReference type="SMR" id="Q21328"/>
<protein>
    <submittedName>
        <fullName evidence="2">Membrane protein UL56</fullName>
    </submittedName>
</protein>
<evidence type="ECO:0000313" key="3">
    <source>
        <dbReference type="Proteomes" id="UP000001940"/>
    </source>
</evidence>
<dbReference type="UCSC" id="K08D8.2">
    <property type="organism name" value="c. elegans"/>
</dbReference>
<dbReference type="AGR" id="WB:WBGene00010656"/>
<dbReference type="PIR" id="T23448">
    <property type="entry name" value="T23448"/>
</dbReference>
<sequence>MTSQLPKNIYMEAPISSAPPAYTEVALPAYTVASGTAAGSQMAPSRVHVTERIIYTDFSNQRIPRKNQQVPRSQRNSNCWCIACICILIIFLFIISIVFATQG</sequence>
<gene>
    <name evidence="2" type="ORF">CELE_K08D8.2</name>
    <name evidence="2 4" type="ORF">K08D8.2</name>
</gene>
<organism evidence="2 3">
    <name type="scientific">Caenorhabditis elegans</name>
    <dbReference type="NCBI Taxonomy" id="6239"/>
    <lineage>
        <taxon>Eukaryota</taxon>
        <taxon>Metazoa</taxon>
        <taxon>Ecdysozoa</taxon>
        <taxon>Nematoda</taxon>
        <taxon>Chromadorea</taxon>
        <taxon>Rhabditida</taxon>
        <taxon>Rhabditina</taxon>
        <taxon>Rhabditomorpha</taxon>
        <taxon>Rhabditoidea</taxon>
        <taxon>Rhabditidae</taxon>
        <taxon>Peloderinae</taxon>
        <taxon>Caenorhabditis</taxon>
    </lineage>
</organism>
<dbReference type="InParanoid" id="Q21328"/>
<dbReference type="GeneID" id="187143"/>
<dbReference type="Bgee" id="WBGene00010656">
    <property type="expression patterns" value="Expressed in multicellular organism and 1 other cell type or tissue"/>
</dbReference>